<feature type="transmembrane region" description="Helical" evidence="2">
    <location>
        <begin position="326"/>
        <end position="347"/>
    </location>
</feature>
<dbReference type="Proteomes" id="UP000181909">
    <property type="component" value="Unassembled WGS sequence"/>
</dbReference>
<feature type="compositionally biased region" description="Low complexity" evidence="1">
    <location>
        <begin position="402"/>
        <end position="417"/>
    </location>
</feature>
<keyword evidence="2" id="KW-0812">Transmembrane</keyword>
<gene>
    <name evidence="3" type="ORF">SAMN02787144_100180</name>
</gene>
<sequence length="423" mass="45305">MSEVLHLQSRAYPVHHNSPALSLESFQVPGHGELRPTAGELGTLVYNPDHTIELDLKEIITGMITLPGTEIVGCHARILSAGSILVTYALKHEADLRLLPLADLDALDARVNNVLREADAPVLAAVLTAAAACGLVQGLALRPDLASNGEAAPVDRQSARYNCHFVTREPPWATDPRLPQLTPGPHCRILLPYTYAWDRDPATPLHELRTMLEPTDIATAQQSLLVGALLGGRRILVDLAKAEHPTTDVHAFRRFLDGVWSDYHHLDGYRIESTQGPRATYLAARESIGLDNTQERADKLLGYVGNSLLAAASQRTEALDTRLNRVASSLAMVAAASFSLDVAVFLLPDVSLAPRIGVVSSLIALTAAGILAVFLPNRRLRRARPGRGGAGPTGRVPRQRTAVPAPVPALDPDGLPAGPAPQP</sequence>
<evidence type="ECO:0000313" key="3">
    <source>
        <dbReference type="EMBL" id="SFW99654.1"/>
    </source>
</evidence>
<keyword evidence="2" id="KW-1133">Transmembrane helix</keyword>
<feature type="region of interest" description="Disordered" evidence="1">
    <location>
        <begin position="382"/>
        <end position="423"/>
    </location>
</feature>
<dbReference type="OrthoDB" id="4059308at2"/>
<dbReference type="EMBL" id="FPJO01000001">
    <property type="protein sequence ID" value="SFW99654.1"/>
    <property type="molecule type" value="Genomic_DNA"/>
</dbReference>
<name>A0A1K1TGI7_STRAR</name>
<evidence type="ECO:0000256" key="1">
    <source>
        <dbReference type="SAM" id="MobiDB-lite"/>
    </source>
</evidence>
<dbReference type="STRING" id="1893.SAMN02787144_100180"/>
<keyword evidence="2" id="KW-0472">Membrane</keyword>
<evidence type="ECO:0000313" key="4">
    <source>
        <dbReference type="Proteomes" id="UP000181909"/>
    </source>
</evidence>
<accession>A0A1K1TGI7</accession>
<proteinExistence type="predicted"/>
<reference evidence="3 4" key="1">
    <citation type="submission" date="2016-11" db="EMBL/GenBank/DDBJ databases">
        <authorList>
            <person name="Jaros S."/>
            <person name="Januszkiewicz K."/>
            <person name="Wedrychowicz H."/>
        </authorList>
    </citation>
    <scope>NUCLEOTIDE SEQUENCE [LARGE SCALE GENOMIC DNA]</scope>
    <source>
        <strain evidence="3 4">OK807</strain>
    </source>
</reference>
<evidence type="ECO:0000256" key="2">
    <source>
        <dbReference type="SAM" id="Phobius"/>
    </source>
</evidence>
<dbReference type="RefSeq" id="WP_072483019.1">
    <property type="nucleotide sequence ID" value="NZ_FPJO01000001.1"/>
</dbReference>
<organism evidence="3 4">
    <name type="scientific">Streptomyces atratus</name>
    <dbReference type="NCBI Taxonomy" id="1893"/>
    <lineage>
        <taxon>Bacteria</taxon>
        <taxon>Bacillati</taxon>
        <taxon>Actinomycetota</taxon>
        <taxon>Actinomycetes</taxon>
        <taxon>Kitasatosporales</taxon>
        <taxon>Streptomycetaceae</taxon>
        <taxon>Streptomyces</taxon>
    </lineage>
</organism>
<protein>
    <submittedName>
        <fullName evidence="3">Uncharacterized protein</fullName>
    </submittedName>
</protein>
<feature type="transmembrane region" description="Helical" evidence="2">
    <location>
        <begin position="353"/>
        <end position="375"/>
    </location>
</feature>
<dbReference type="AlphaFoldDB" id="A0A1K1TGI7"/>